<dbReference type="Proteomes" id="UP000887566">
    <property type="component" value="Unplaced"/>
</dbReference>
<proteinExistence type="inferred from homology"/>
<dbReference type="Pfam" id="PF15613">
    <property type="entry name" value="WSD"/>
    <property type="match status" value="1"/>
</dbReference>
<dbReference type="InterPro" id="IPR001739">
    <property type="entry name" value="Methyl_CpG_DNA-bd"/>
</dbReference>
<evidence type="ECO:0000259" key="15">
    <source>
        <dbReference type="PROSITE" id="PS50014"/>
    </source>
</evidence>
<dbReference type="Pfam" id="PF01429">
    <property type="entry name" value="MBD"/>
    <property type="match status" value="1"/>
</dbReference>
<evidence type="ECO:0000256" key="1">
    <source>
        <dbReference type="ARBA" id="ARBA00004123"/>
    </source>
</evidence>
<feature type="compositionally biased region" description="Low complexity" evidence="14">
    <location>
        <begin position="324"/>
        <end position="344"/>
    </location>
</feature>
<feature type="compositionally biased region" description="Basic and acidic residues" evidence="14">
    <location>
        <begin position="194"/>
        <end position="207"/>
    </location>
</feature>
<feature type="region of interest" description="Disordered" evidence="14">
    <location>
        <begin position="1031"/>
        <end position="1074"/>
    </location>
</feature>
<dbReference type="SUPFAM" id="SSF47370">
    <property type="entry name" value="Bromodomain"/>
    <property type="match status" value="1"/>
</dbReference>
<keyword evidence="9" id="KW-0804">Transcription</keyword>
<feature type="compositionally biased region" description="Low complexity" evidence="14">
    <location>
        <begin position="279"/>
        <end position="289"/>
    </location>
</feature>
<keyword evidence="19" id="KW-1185">Reference proteome</keyword>
<feature type="domain" description="PHD-type" evidence="16">
    <location>
        <begin position="1505"/>
        <end position="1555"/>
    </location>
</feature>
<keyword evidence="5" id="KW-0862">Zinc</keyword>
<dbReference type="InterPro" id="IPR019787">
    <property type="entry name" value="Znf_PHD-finger"/>
</dbReference>
<dbReference type="PROSITE" id="PS50827">
    <property type="entry name" value="DDT"/>
    <property type="match status" value="1"/>
</dbReference>
<feature type="region of interest" description="Disordered" evidence="14">
    <location>
        <begin position="1614"/>
        <end position="1683"/>
    </location>
</feature>
<feature type="region of interest" description="Disordered" evidence="14">
    <location>
        <begin position="664"/>
        <end position="706"/>
    </location>
</feature>
<dbReference type="PROSITE" id="PS50014">
    <property type="entry name" value="BROMODOMAIN_2"/>
    <property type="match status" value="1"/>
</dbReference>
<keyword evidence="4 12" id="KW-0863">Zinc-finger</keyword>
<dbReference type="InterPro" id="IPR018501">
    <property type="entry name" value="DDT_dom"/>
</dbReference>
<dbReference type="PANTHER" id="PTHR45915">
    <property type="entry name" value="TRANSCRIPTION INTERMEDIARY FACTOR"/>
    <property type="match status" value="1"/>
</dbReference>
<feature type="region of interest" description="Disordered" evidence="14">
    <location>
        <begin position="171"/>
        <end position="299"/>
    </location>
</feature>
<feature type="domain" description="Bromo" evidence="15">
    <location>
        <begin position="1702"/>
        <end position="1772"/>
    </location>
</feature>
<dbReference type="Gene3D" id="1.20.920.10">
    <property type="entry name" value="Bromodomain-like"/>
    <property type="match status" value="1"/>
</dbReference>
<dbReference type="InterPro" id="IPR016177">
    <property type="entry name" value="DNA-bd_dom_sf"/>
</dbReference>
<feature type="domain" description="MBD" evidence="18">
    <location>
        <begin position="551"/>
        <end position="623"/>
    </location>
</feature>
<dbReference type="InterPro" id="IPR011011">
    <property type="entry name" value="Znf_FYVE_PHD"/>
</dbReference>
<evidence type="ECO:0000256" key="7">
    <source>
        <dbReference type="ARBA" id="ARBA00023054"/>
    </source>
</evidence>
<dbReference type="GO" id="GO:0003677">
    <property type="term" value="F:DNA binding"/>
    <property type="evidence" value="ECO:0007669"/>
    <property type="project" value="InterPro"/>
</dbReference>
<evidence type="ECO:0000256" key="12">
    <source>
        <dbReference type="PROSITE-ProRule" id="PRU00146"/>
    </source>
</evidence>
<dbReference type="InterPro" id="IPR001965">
    <property type="entry name" value="Znf_PHD"/>
</dbReference>
<evidence type="ECO:0000259" key="18">
    <source>
        <dbReference type="PROSITE" id="PS50982"/>
    </source>
</evidence>
<dbReference type="InterPro" id="IPR001487">
    <property type="entry name" value="Bromodomain"/>
</dbReference>
<feature type="compositionally biased region" description="Low complexity" evidence="14">
    <location>
        <begin position="1357"/>
        <end position="1378"/>
    </location>
</feature>
<dbReference type="GO" id="GO:0005634">
    <property type="term" value="C:nucleus"/>
    <property type="evidence" value="ECO:0007669"/>
    <property type="project" value="UniProtKB-SubCell"/>
</dbReference>
<feature type="coiled-coil region" evidence="13">
    <location>
        <begin position="720"/>
        <end position="747"/>
    </location>
</feature>
<dbReference type="PANTHER" id="PTHR45915:SF2">
    <property type="entry name" value="TOUTATIS, ISOFORM E"/>
    <property type="match status" value="1"/>
</dbReference>
<keyword evidence="7 13" id="KW-0175">Coiled coil</keyword>
<evidence type="ECO:0000256" key="4">
    <source>
        <dbReference type="ARBA" id="ARBA00022771"/>
    </source>
</evidence>
<keyword evidence="3" id="KW-0479">Metal-binding</keyword>
<feature type="compositionally biased region" description="Low complexity" evidence="14">
    <location>
        <begin position="387"/>
        <end position="404"/>
    </location>
</feature>
<evidence type="ECO:0000256" key="5">
    <source>
        <dbReference type="ARBA" id="ARBA00022833"/>
    </source>
</evidence>
<evidence type="ECO:0000313" key="19">
    <source>
        <dbReference type="Proteomes" id="UP000887566"/>
    </source>
</evidence>
<dbReference type="InterPro" id="IPR013083">
    <property type="entry name" value="Znf_RING/FYVE/PHD"/>
</dbReference>
<feature type="region of interest" description="Disordered" evidence="14">
    <location>
        <begin position="387"/>
        <end position="430"/>
    </location>
</feature>
<feature type="compositionally biased region" description="Polar residues" evidence="14">
    <location>
        <begin position="462"/>
        <end position="472"/>
    </location>
</feature>
<feature type="region of interest" description="Disordered" evidence="14">
    <location>
        <begin position="525"/>
        <end position="550"/>
    </location>
</feature>
<evidence type="ECO:0000259" key="17">
    <source>
        <dbReference type="PROSITE" id="PS50827"/>
    </source>
</evidence>
<accession>A0A914XR24</accession>
<dbReference type="Gene3D" id="3.30.40.10">
    <property type="entry name" value="Zinc/RING finger domain, C3HC4 (zinc finger)"/>
    <property type="match status" value="2"/>
</dbReference>
<dbReference type="Pfam" id="PF00628">
    <property type="entry name" value="PHD"/>
    <property type="match status" value="2"/>
</dbReference>
<feature type="compositionally biased region" description="Low complexity" evidence="14">
    <location>
        <begin position="171"/>
        <end position="193"/>
    </location>
</feature>
<dbReference type="Pfam" id="PF00439">
    <property type="entry name" value="Bromodomain"/>
    <property type="match status" value="1"/>
</dbReference>
<keyword evidence="6" id="KW-0805">Transcription regulation</keyword>
<dbReference type="InterPro" id="IPR028941">
    <property type="entry name" value="WHIM2_dom"/>
</dbReference>
<feature type="domain" description="DDT" evidence="17">
    <location>
        <begin position="837"/>
        <end position="901"/>
    </location>
</feature>
<dbReference type="WBParaSite" id="PSAMB.scaffold942size38325.g9982.t1">
    <property type="protein sequence ID" value="PSAMB.scaffold942size38325.g9982.t1"/>
    <property type="gene ID" value="PSAMB.scaffold942size38325.g9982"/>
</dbReference>
<feature type="region of interest" description="Disordered" evidence="14">
    <location>
        <begin position="1347"/>
        <end position="1378"/>
    </location>
</feature>
<feature type="compositionally biased region" description="Polar residues" evidence="14">
    <location>
        <begin position="443"/>
        <end position="453"/>
    </location>
</feature>
<protein>
    <submittedName>
        <fullName evidence="20">Bromodomain adjacent to zinc finger domain protein 2B</fullName>
    </submittedName>
</protein>
<evidence type="ECO:0000256" key="2">
    <source>
        <dbReference type="ARBA" id="ARBA00007444"/>
    </source>
</evidence>
<feature type="compositionally biased region" description="Low complexity" evidence="14">
    <location>
        <begin position="208"/>
        <end position="233"/>
    </location>
</feature>
<organism evidence="19 20">
    <name type="scientific">Plectus sambesii</name>
    <dbReference type="NCBI Taxonomy" id="2011161"/>
    <lineage>
        <taxon>Eukaryota</taxon>
        <taxon>Metazoa</taxon>
        <taxon>Ecdysozoa</taxon>
        <taxon>Nematoda</taxon>
        <taxon>Chromadorea</taxon>
        <taxon>Plectida</taxon>
        <taxon>Plectina</taxon>
        <taxon>Plectoidea</taxon>
        <taxon>Plectidae</taxon>
        <taxon>Plectus</taxon>
    </lineage>
</organism>
<feature type="compositionally biased region" description="Basic residues" evidence="14">
    <location>
        <begin position="405"/>
        <end position="414"/>
    </location>
</feature>
<evidence type="ECO:0000256" key="9">
    <source>
        <dbReference type="ARBA" id="ARBA00023163"/>
    </source>
</evidence>
<dbReference type="SMART" id="SM00391">
    <property type="entry name" value="MBD"/>
    <property type="match status" value="1"/>
</dbReference>
<sequence>MIVVVVAVLTRDDVVGRLCISMRRAHLIAAPSSVSVGSFFEVVIQTSAVALRSEPSSFRPSLPSFFSSTMGDQEQQQQLLAAAFAAQSQMAAAYGPMAGVYNPYAMYNGFFGGGNQGWPSASDYLMWSAAMQQQQQQQQQQQALMAAVAVSSATSESFEEVLRKMSAIPTSSSSSAMASGAHSSSAATTTLSTDGERERRPNDKRSSSDGSGRSRPPQQSPGASASSAKAAGGKNKRPLDENPSTANDSTDAHKRPRTHAAATAVHSQESHDRIGNGCSTSTSTPTATTHKPQEAIEPGEIRRAADGRKVVAHCDEKTVAVNGSAEKAAASSASTSTANPASASGATAADAHHFNPDLIEASARAWALMSNLSNQLMLGMQQVEAASQQQQQQQQQLQQTPQPRSSKKSARSSKKAVSDRDSIASSMSPVDALDDTINSVIRSHNEPSSTLTVGHSKKSRSSGHTNAVKSTKATVREQLALRKALKMSPTPADAPLDLSQKASCATPLTDADDDVNDALVIDESATPSLTDGDAGQSSSDHDGVNGRKRPVADATLVRVPLAQGWRRQTCIRSISSTGVRGDVIYNAPCGKRLGSYAEVLRYLNKRGITDITRDNFSFSCKVLVGEFLQIKGDAQNEKGIVKLTEDEVLAMIAKLGGDTNGRCGRRSVSNGTDRRHSKTTVVNNHEEPKSTNALTSSANKKRPTVEDNFEREMRAQTEKLLESMRMAKEHEDQLRQQQLQFLQKQGEEYYRQMLLVGLEQQLQAARAAEMSKQRQAENRKLAVEKVLKQEEQNAIAGAKNALVPRLKQARLPVDDLFLDDPKDLPELNRIEGLALSGQAFADVLMVIEFVQNFGHVLKIEAKDIPSISEVHAGLLNDPVHIKSLRKLTKVLVTLVLEYPGLPTGPQGRTFLGQLVKDVGLNRDNYSELLKMFLCSRDQQGIALGAKLESSSFESLDADTKAAMLAYMCNELLYCRNVVREIEGNIEDVTRLRGEKWMREGKVRLLRGIQAKKRMEAKRAAVRQPLEKIEVKLEPPTVSDEPAASNRVETPASTHSDDSIASDKQLDDADVIDNTAPPSVVKQEDVDLSAHPSASVTPALIAKPTPPGISQYESITEEEKALSADELENVITRLSDEATELRDRAVQTAWRVRALPYGQDRFHRLYWALPHAGVVVVESAESVQRNNAGCDLADCADDSAGIDVSRTFADPEIVGCLEDVVDRVCRMEGSPVTRRLPNRFKRGWWSVPEGGTIEKMKGALHGRGIRERMLHRALLKYGDQVKRTSFDSTLKLDSVGESISSEEAEIATLRRFERLLQSFEDKIIHANVHNRQYGPGQPINSTVAQLIKDDESGESSDSKSSWSSSSADSDINTNINNNINSNNNINDPLLPQCSTKPNHIAPDALLASLKRRLLSSEYNIERRYLQSPFHMGQTISPERVLGLQSSNGGDGGKAEASSSMDDDNADLPVELERWRLAVTEARTAAQLMLCLQQLDSTIAWDKSIMRASCQICRSAENENQLLLCDCCDMGYHMYCFKPKLTSVPEGDWFCPSCIGRAADKPCCLVCVGQTGSFLLCSQCENSYHADCINSKLRTSKSDWVCTPCIKLESQRPSDMKSIAPVGENGDASLSTPVKEAASNGVASKKEKEASAKKAKKPVKRKVTPPQPVIPKEQDSNTPPVDSAAGSTPVNFADLCSIIMAELDAHKDSQPFKLPVDFKAVPLYKKIIRKPIDLSVIRNKLAANKYETEAQFCDDVKQMFDNCKIFNEDDSAIGKAGTALRRFFNRRWKELKDGCLTPTTKRARKS</sequence>
<feature type="compositionally biased region" description="Polar residues" evidence="14">
    <location>
        <begin position="1674"/>
        <end position="1683"/>
    </location>
</feature>
<dbReference type="FunFam" id="3.30.40.10:FF:000199">
    <property type="entry name" value="Bromodomain adjacent to zinc finger domain 2B"/>
    <property type="match status" value="1"/>
</dbReference>
<dbReference type="GO" id="GO:0000785">
    <property type="term" value="C:chromatin"/>
    <property type="evidence" value="ECO:0007669"/>
    <property type="project" value="TreeGrafter"/>
</dbReference>
<reference evidence="20" key="1">
    <citation type="submission" date="2022-11" db="UniProtKB">
        <authorList>
            <consortium name="WormBaseParasite"/>
        </authorList>
    </citation>
    <scope>IDENTIFICATION</scope>
</reference>
<keyword evidence="10" id="KW-0539">Nucleus</keyword>
<evidence type="ECO:0000256" key="6">
    <source>
        <dbReference type="ARBA" id="ARBA00023015"/>
    </source>
</evidence>
<evidence type="ECO:0000256" key="11">
    <source>
        <dbReference type="PROSITE-ProRule" id="PRU00035"/>
    </source>
</evidence>
<evidence type="ECO:0000313" key="20">
    <source>
        <dbReference type="WBParaSite" id="PSAMB.scaffold942size38325.g9982.t1"/>
    </source>
</evidence>
<feature type="region of interest" description="Disordered" evidence="14">
    <location>
        <begin position="1440"/>
        <end position="1463"/>
    </location>
</feature>
<feature type="compositionally biased region" description="Basic residues" evidence="14">
    <location>
        <begin position="1651"/>
        <end position="1661"/>
    </location>
</feature>
<evidence type="ECO:0000256" key="14">
    <source>
        <dbReference type="SAM" id="MobiDB-lite"/>
    </source>
</evidence>
<evidence type="ECO:0000256" key="3">
    <source>
        <dbReference type="ARBA" id="ARBA00022723"/>
    </source>
</evidence>
<comment type="subcellular location">
    <subcellularLocation>
        <location evidence="1">Nucleus</location>
    </subcellularLocation>
</comment>
<dbReference type="SMART" id="SM00571">
    <property type="entry name" value="DDT"/>
    <property type="match status" value="1"/>
</dbReference>
<feature type="domain" description="PHD-type" evidence="16">
    <location>
        <begin position="1559"/>
        <end position="1606"/>
    </location>
</feature>
<dbReference type="CDD" id="cd15545">
    <property type="entry name" value="PHD_BAZ2A_like"/>
    <property type="match status" value="1"/>
</dbReference>
<name>A0A914XR24_9BILA</name>
<dbReference type="Gene3D" id="3.30.890.10">
    <property type="entry name" value="Methyl-cpg-binding Protein 2, Chain A"/>
    <property type="match status" value="1"/>
</dbReference>
<dbReference type="SUPFAM" id="SSF54171">
    <property type="entry name" value="DNA-binding domain"/>
    <property type="match status" value="1"/>
</dbReference>
<dbReference type="PRINTS" id="PR00503">
    <property type="entry name" value="BROMODOMAIN"/>
</dbReference>
<evidence type="ECO:0000256" key="13">
    <source>
        <dbReference type="SAM" id="Coils"/>
    </source>
</evidence>
<feature type="region of interest" description="Disordered" evidence="14">
    <location>
        <begin position="323"/>
        <end position="344"/>
    </location>
</feature>
<dbReference type="PROSITE" id="PS50016">
    <property type="entry name" value="ZF_PHD_2"/>
    <property type="match status" value="2"/>
</dbReference>
<evidence type="ECO:0000256" key="10">
    <source>
        <dbReference type="ARBA" id="ARBA00023242"/>
    </source>
</evidence>
<dbReference type="SMART" id="SM00297">
    <property type="entry name" value="BROMO"/>
    <property type="match status" value="1"/>
</dbReference>
<evidence type="ECO:0000259" key="16">
    <source>
        <dbReference type="PROSITE" id="PS50016"/>
    </source>
</evidence>
<comment type="similarity">
    <text evidence="2">Belongs to the WAL family.</text>
</comment>
<dbReference type="InterPro" id="IPR036427">
    <property type="entry name" value="Bromodomain-like_sf"/>
</dbReference>
<dbReference type="GO" id="GO:0008270">
    <property type="term" value="F:zinc ion binding"/>
    <property type="evidence" value="ECO:0007669"/>
    <property type="project" value="UniProtKB-KW"/>
</dbReference>
<dbReference type="PROSITE" id="PS50982">
    <property type="entry name" value="MBD"/>
    <property type="match status" value="1"/>
</dbReference>
<feature type="region of interest" description="Disordered" evidence="14">
    <location>
        <begin position="443"/>
        <end position="472"/>
    </location>
</feature>
<keyword evidence="8 11" id="KW-0103">Bromodomain</keyword>
<dbReference type="SMART" id="SM00249">
    <property type="entry name" value="PHD"/>
    <property type="match status" value="2"/>
</dbReference>
<evidence type="ECO:0000256" key="8">
    <source>
        <dbReference type="ARBA" id="ARBA00023117"/>
    </source>
</evidence>
<dbReference type="SUPFAM" id="SSF57903">
    <property type="entry name" value="FYVE/PHD zinc finger"/>
    <property type="match status" value="2"/>
</dbReference>